<evidence type="ECO:0000313" key="3">
    <source>
        <dbReference type="EMBL" id="RVW65118.1"/>
    </source>
</evidence>
<proteinExistence type="predicted"/>
<feature type="domain" description="DUF4283" evidence="2">
    <location>
        <begin position="202"/>
        <end position="287"/>
    </location>
</feature>
<dbReference type="InterPro" id="IPR036691">
    <property type="entry name" value="Endo/exonu/phosph_ase_sf"/>
</dbReference>
<sequence>MRGGRCWFAIESKTFEVLVEEVRGKIRGTIVERSRGFSSWIRFGVTSLRKFLEGFEECCREERKERLDKVWEEEGRKFKVERRENGSGRFILCSVIDVEAKRFCVVVPKGKGLIGGWALFAEKRRGLGVVTFEDMKVEEVHRGESKPKEVAIEKMDGRYQEKKVQSTKKTFVEVTKEQAGRQGEGEALWLQVGGRGLSDRKEGLGWCLVGSWGAGLVGDSELQSVREWGVHSWNIRNGLKVKSMGGPFMLLEFEDENEAERTLKRGTRRFNDKVLHLERWSVEAGCSKVGSLVENVWVRVVGLPLHCWSEKVFKRVGDCCGGFVEVDRETKNYSQIQWARILVKKRGNLFPGTMHLVVDDYCYDLQLWWERLPWFSKVLPMKKMTGGEKEKAREEWEVGSRAESRSSKRKESWRVAEDVGADPARKDGGEEKPVEDGKSGTVAAFSVVGKKYGRKGKGMVGLNEGVIEPNSEGSQDQLDWASKVKKKPNGPRDCWEEGQSSGVSGRAYSAGHLNSFWVGPDREECRPNMVMREGQSFEALWAGTSFRPTKGSILKEARASLGQSRSEIWFEEELLPSGMPSAAERSEKQRASLADEWLMEENSRYSNLEPSAMCFWGGRVSSSSTLSGGKGVVIEMDERCGNDAVEEESEGKLNFTPLRVCPAEVRDDQMGVGVSLCWKRGEAKGLRKKETTRRVGGIVVWQDFVSVWECLRKALKGRYCNSSIKLGKEGIVLRGLQEKEERGANDKEKRRVIKDVIKSQKVDLVCIQETKIQEMSNGSVKSLGVGRCLEWGSLNSRGTAGGVLVFWDNREFMGPQQKQRERIFGRRPFNLGNEEIFRGAIQTVLARPISDHAPILLDGGGMRRGPMPFRFENMWLKSEGFKEVMRQWWEGIQVNGSASFILTEKLKALKPLLRSWNKEVFGQIDLEKQKAWNLIEYWDKEEMVRSLSIEEEEVRKEARELYKKWALLEEVSWRQKSREIWLKEGDRNTKFFHKMANAHRRRKQLNRIKVNERCFTEESEIKEEVGRNFQELLTDSGDWKPSIEGLNFERLEEREVERLEQPFSEEEVFEVLKGCCGEKALGPDGFSMAFWQFAWDFVKVEVLNLFRQFYETGRFVRSMNATFLVLIPKKGGAEDLKNFRPISLVGGLYKWLAKVLANRLKGVLAKVISLSQNAFVEGRQIMDAVLIANQAIDSILKK</sequence>
<feature type="region of interest" description="Disordered" evidence="1">
    <location>
        <begin position="389"/>
        <end position="438"/>
    </location>
</feature>
<evidence type="ECO:0000256" key="1">
    <source>
        <dbReference type="SAM" id="MobiDB-lite"/>
    </source>
</evidence>
<dbReference type="AlphaFoldDB" id="A0A438FYX5"/>
<accession>A0A438FYX5</accession>
<name>A0A438FYX5_VITVI</name>
<protein>
    <submittedName>
        <fullName evidence="3">Transposon TX1 uncharacterized 149 kDa protein</fullName>
    </submittedName>
</protein>
<dbReference type="Gene3D" id="3.60.10.10">
    <property type="entry name" value="Endonuclease/exonuclease/phosphatase"/>
    <property type="match status" value="1"/>
</dbReference>
<dbReference type="Pfam" id="PF14111">
    <property type="entry name" value="DUF4283"/>
    <property type="match status" value="1"/>
</dbReference>
<organism evidence="3 4">
    <name type="scientific">Vitis vinifera</name>
    <name type="common">Grape</name>
    <dbReference type="NCBI Taxonomy" id="29760"/>
    <lineage>
        <taxon>Eukaryota</taxon>
        <taxon>Viridiplantae</taxon>
        <taxon>Streptophyta</taxon>
        <taxon>Embryophyta</taxon>
        <taxon>Tracheophyta</taxon>
        <taxon>Spermatophyta</taxon>
        <taxon>Magnoliopsida</taxon>
        <taxon>eudicotyledons</taxon>
        <taxon>Gunneridae</taxon>
        <taxon>Pentapetalae</taxon>
        <taxon>rosids</taxon>
        <taxon>Vitales</taxon>
        <taxon>Vitaceae</taxon>
        <taxon>Viteae</taxon>
        <taxon>Vitis</taxon>
    </lineage>
</organism>
<dbReference type="PANTHER" id="PTHR34427">
    <property type="entry name" value="DUF4283 DOMAIN PROTEIN"/>
    <property type="match status" value="1"/>
</dbReference>
<dbReference type="Proteomes" id="UP000288805">
    <property type="component" value="Unassembled WGS sequence"/>
</dbReference>
<dbReference type="EMBL" id="QGNW01000693">
    <property type="protein sequence ID" value="RVW65118.1"/>
    <property type="molecule type" value="Genomic_DNA"/>
</dbReference>
<evidence type="ECO:0000313" key="4">
    <source>
        <dbReference type="Proteomes" id="UP000288805"/>
    </source>
</evidence>
<dbReference type="SUPFAM" id="SSF56219">
    <property type="entry name" value="DNase I-like"/>
    <property type="match status" value="1"/>
</dbReference>
<dbReference type="PANTHER" id="PTHR34427:SF5">
    <property type="entry name" value="DUF4283 DOMAIN-CONTAINING PROTEIN"/>
    <property type="match status" value="1"/>
</dbReference>
<comment type="caution">
    <text evidence="3">The sequence shown here is derived from an EMBL/GenBank/DDBJ whole genome shotgun (WGS) entry which is preliminary data.</text>
</comment>
<evidence type="ECO:0000259" key="2">
    <source>
        <dbReference type="Pfam" id="PF14111"/>
    </source>
</evidence>
<gene>
    <name evidence="3" type="primary">YTX2_702</name>
    <name evidence="3" type="ORF">CK203_034917</name>
</gene>
<reference evidence="3 4" key="1">
    <citation type="journal article" date="2018" name="PLoS Genet.">
        <title>Population sequencing reveals clonal diversity and ancestral inbreeding in the grapevine cultivar Chardonnay.</title>
        <authorList>
            <person name="Roach M.J."/>
            <person name="Johnson D.L."/>
            <person name="Bohlmann J."/>
            <person name="van Vuuren H.J."/>
            <person name="Jones S.J."/>
            <person name="Pretorius I.S."/>
            <person name="Schmidt S.A."/>
            <person name="Borneman A.R."/>
        </authorList>
    </citation>
    <scope>NUCLEOTIDE SEQUENCE [LARGE SCALE GENOMIC DNA]</scope>
    <source>
        <strain evidence="4">cv. Chardonnay</strain>
        <tissue evidence="3">Leaf</tissue>
    </source>
</reference>
<dbReference type="InterPro" id="IPR025558">
    <property type="entry name" value="DUF4283"/>
</dbReference>